<dbReference type="AlphaFoldDB" id="A0ABD5SYW4"/>
<reference evidence="1 2" key="1">
    <citation type="journal article" date="2019" name="Int. J. Syst. Evol. Microbiol.">
        <title>The Global Catalogue of Microorganisms (GCM) 10K type strain sequencing project: providing services to taxonomists for standard genome sequencing and annotation.</title>
        <authorList>
            <consortium name="The Broad Institute Genomics Platform"/>
            <consortium name="The Broad Institute Genome Sequencing Center for Infectious Disease"/>
            <person name="Wu L."/>
            <person name="Ma J."/>
        </authorList>
    </citation>
    <scope>NUCLEOTIDE SEQUENCE [LARGE SCALE GENOMIC DNA]</scope>
    <source>
        <strain evidence="1 2">LMG 29247</strain>
    </source>
</reference>
<accession>A0ABD5SYW4</accession>
<keyword evidence="2" id="KW-1185">Reference proteome</keyword>
<name>A0ABD5SYW4_9EURY</name>
<evidence type="ECO:0000313" key="1">
    <source>
        <dbReference type="EMBL" id="MFC6768423.1"/>
    </source>
</evidence>
<dbReference type="EMBL" id="JBHSWV010000551">
    <property type="protein sequence ID" value="MFC6768423.1"/>
    <property type="molecule type" value="Genomic_DNA"/>
</dbReference>
<gene>
    <name evidence="1" type="ORF">ACFQE6_26485</name>
</gene>
<protein>
    <submittedName>
        <fullName evidence="1">Peptidase M48 Ste24p</fullName>
    </submittedName>
</protein>
<sequence>TGSPAALATALEKIDGTMPEVPDRDLRKLDGGAEALYLAPLEERAFGSKELVSTDIFPDTHPPTADRIDRLRALERGDG</sequence>
<feature type="non-terminal residue" evidence="1">
    <location>
        <position position="1"/>
    </location>
</feature>
<proteinExistence type="predicted"/>
<dbReference type="Proteomes" id="UP001596383">
    <property type="component" value="Unassembled WGS sequence"/>
</dbReference>
<organism evidence="1 2">
    <name type="scientific">Natrinema soli</name>
    <dbReference type="NCBI Taxonomy" id="1930624"/>
    <lineage>
        <taxon>Archaea</taxon>
        <taxon>Methanobacteriati</taxon>
        <taxon>Methanobacteriota</taxon>
        <taxon>Stenosarchaea group</taxon>
        <taxon>Halobacteria</taxon>
        <taxon>Halobacteriales</taxon>
        <taxon>Natrialbaceae</taxon>
        <taxon>Natrinema</taxon>
    </lineage>
</organism>
<evidence type="ECO:0000313" key="2">
    <source>
        <dbReference type="Proteomes" id="UP001596383"/>
    </source>
</evidence>
<comment type="caution">
    <text evidence="1">The sequence shown here is derived from an EMBL/GenBank/DDBJ whole genome shotgun (WGS) entry which is preliminary data.</text>
</comment>